<accession>A0A9W3STI3</accession>
<proteinExistence type="predicted"/>
<name>A0A9W3STI3_BACTU</name>
<gene>
    <name evidence="1" type="ORF">BTI247_28870</name>
</gene>
<dbReference type="Proteomes" id="UP000192743">
    <property type="component" value="Chromosome"/>
</dbReference>
<evidence type="ECO:0000313" key="1">
    <source>
        <dbReference type="EMBL" id="AOM11276.1"/>
    </source>
</evidence>
<dbReference type="EMBL" id="CP015250">
    <property type="protein sequence ID" value="AOM11276.1"/>
    <property type="molecule type" value="Genomic_DNA"/>
</dbReference>
<sequence length="44" mass="5043">MGDIANTWLLGGNCNHRKGNEGYKVYRKTIVFKKSVIVIKVEVY</sequence>
<evidence type="ECO:0000313" key="2">
    <source>
        <dbReference type="Proteomes" id="UP000192743"/>
    </source>
</evidence>
<protein>
    <submittedName>
        <fullName evidence="1">Uncharacterized protein</fullName>
    </submittedName>
</protein>
<organism evidence="1 2">
    <name type="scientific">Bacillus thuringiensis Bt18247</name>
    <dbReference type="NCBI Taxonomy" id="1423143"/>
    <lineage>
        <taxon>Bacteria</taxon>
        <taxon>Bacillati</taxon>
        <taxon>Bacillota</taxon>
        <taxon>Bacilli</taxon>
        <taxon>Bacillales</taxon>
        <taxon>Bacillaceae</taxon>
        <taxon>Bacillus</taxon>
        <taxon>Bacillus cereus group</taxon>
    </lineage>
</organism>
<dbReference type="AlphaFoldDB" id="A0A9W3STI3"/>
<reference evidence="1 2" key="1">
    <citation type="submission" date="2016-02" db="EMBL/GenBank/DDBJ databases">
        <title>Comparative analysis of three nematocidal Bacillus thuringiensis strains.</title>
        <authorList>
            <person name="Hollensteiner J."/>
            <person name="Kloesener M."/>
            <person name="Bunk B."/>
            <person name="Sproeer C."/>
            <person name="Rosenstiel P."/>
            <person name="Schulte-Iserlohe R."/>
            <person name="Schulenburg H."/>
            <person name="Liesegang H."/>
        </authorList>
    </citation>
    <scope>NUCLEOTIDE SEQUENCE [LARGE SCALE GENOMIC DNA]</scope>
    <source>
        <strain evidence="1 2">Bt18247</strain>
    </source>
</reference>